<dbReference type="OrthoDB" id="1194265at2759"/>
<accession>A0A5C7GPH2</accession>
<feature type="domain" description="Disease resistance R13L4/SHOC-2-like LRR" evidence="5">
    <location>
        <begin position="99"/>
        <end position="216"/>
    </location>
</feature>
<dbReference type="Pfam" id="PF07725">
    <property type="entry name" value="LRR_3"/>
    <property type="match status" value="1"/>
</dbReference>
<dbReference type="InterPro" id="IPR045344">
    <property type="entry name" value="C-JID"/>
</dbReference>
<dbReference type="InterPro" id="IPR032675">
    <property type="entry name" value="LRR_dom_sf"/>
</dbReference>
<gene>
    <name evidence="6" type="ORF">EZV62_028018</name>
</gene>
<evidence type="ECO:0000256" key="2">
    <source>
        <dbReference type="ARBA" id="ARBA00022737"/>
    </source>
</evidence>
<reference evidence="7" key="1">
    <citation type="journal article" date="2019" name="Gigascience">
        <title>De novo genome assembly of the endangered Acer yangbiense, a plant species with extremely small populations endemic to Yunnan Province, China.</title>
        <authorList>
            <person name="Yang J."/>
            <person name="Wariss H.M."/>
            <person name="Tao L."/>
            <person name="Zhang R."/>
            <person name="Yun Q."/>
            <person name="Hollingsworth P."/>
            <person name="Dao Z."/>
            <person name="Luo G."/>
            <person name="Guo H."/>
            <person name="Ma Y."/>
            <person name="Sun W."/>
        </authorList>
    </citation>
    <scope>NUCLEOTIDE SEQUENCE [LARGE SCALE GENOMIC DNA]</scope>
    <source>
        <strain evidence="7">cv. Malutang</strain>
    </source>
</reference>
<comment type="caution">
    <text evidence="6">The sequence shown here is derived from an EMBL/GenBank/DDBJ whole genome shotgun (WGS) entry which is preliminary data.</text>
</comment>
<evidence type="ECO:0000256" key="3">
    <source>
        <dbReference type="SAM" id="MobiDB-lite"/>
    </source>
</evidence>
<proteinExistence type="predicted"/>
<keyword evidence="1" id="KW-0433">Leucine-rich repeat</keyword>
<evidence type="ECO:0008006" key="8">
    <source>
        <dbReference type="Google" id="ProtNLM"/>
    </source>
</evidence>
<feature type="domain" description="C-JID" evidence="4">
    <location>
        <begin position="428"/>
        <end position="563"/>
    </location>
</feature>
<keyword evidence="7" id="KW-1185">Reference proteome</keyword>
<dbReference type="Pfam" id="PF20160">
    <property type="entry name" value="C-JID"/>
    <property type="match status" value="1"/>
</dbReference>
<dbReference type="InterPro" id="IPR050715">
    <property type="entry name" value="LRR-SigEffector_domain"/>
</dbReference>
<evidence type="ECO:0000256" key="1">
    <source>
        <dbReference type="ARBA" id="ARBA00022614"/>
    </source>
</evidence>
<sequence length="704" mass="79848">MSKIRDIHLNPCAFANMHELRFLNFYDSSRGEANEVHVSEALKFDFTELRYLSWHGCTIKSLLSSFLPENLVKLDMSYSKVEQLWNGVQHCAKLKEINIGFSGVTICPNLSGFPNLKRLDLERCKYLHEISSSIQDLDKLDFLNLSWCSKLEILPEMPCNLELLDLKGTAIEELPSSIKYLRRLVNLNLTNCRRLKSLPSSVCEWKSLESLKLSRCSTLEELPSDIGTLESLKHLESEKTAMKELPSSIIDLKNIESLCFNGFEVKGDTAVCWFLPRIVGWHNLTFLDLRYGGIMNLPDNLNCLSSLRNLLLDGNDFESIPTINLSNLESLDIENCKKLKYLPALQLLTISAFGCTSLEVLPCLPIFQNINDGGEFFFADFGNCCKLDQNILEDIVKDALWKIQYWKEYDEDDENVSEYAEYAFIRYPGSEIPEWFNFQSNGSFINVELPPDWFNYNYVGFVLSVVVAPVDHQDGLEEYWCIKWNCNLKSKDGDPCVKTGTIDVDKVCKLDIRSNHVFVDSEVDISRSELSHYDNEITFQFYIPHDMKQHKVEKCGVHLMFAQHRKEVDGSSRIGKDEDVLSLANAHDNCEEEDELIKTIKALCVLNCGMHVYLKEAFLLDSVGYLSVNCLDLASWPDMSSSIETHTSTNTHRPPHSQSPPSLARSQSPTPSALTGGSSRPAFRQLLVPSTVVPPSFASCFSSS</sequence>
<dbReference type="Pfam" id="PF23598">
    <property type="entry name" value="LRR_14"/>
    <property type="match status" value="1"/>
</dbReference>
<organism evidence="6 7">
    <name type="scientific">Acer yangbiense</name>
    <dbReference type="NCBI Taxonomy" id="1000413"/>
    <lineage>
        <taxon>Eukaryota</taxon>
        <taxon>Viridiplantae</taxon>
        <taxon>Streptophyta</taxon>
        <taxon>Embryophyta</taxon>
        <taxon>Tracheophyta</taxon>
        <taxon>Spermatophyta</taxon>
        <taxon>Magnoliopsida</taxon>
        <taxon>eudicotyledons</taxon>
        <taxon>Gunneridae</taxon>
        <taxon>Pentapetalae</taxon>
        <taxon>rosids</taxon>
        <taxon>malvids</taxon>
        <taxon>Sapindales</taxon>
        <taxon>Sapindaceae</taxon>
        <taxon>Hippocastanoideae</taxon>
        <taxon>Acereae</taxon>
        <taxon>Acer</taxon>
    </lineage>
</organism>
<evidence type="ECO:0000313" key="6">
    <source>
        <dbReference type="EMBL" id="TXG46483.1"/>
    </source>
</evidence>
<dbReference type="PANTHER" id="PTHR45752">
    <property type="entry name" value="LEUCINE-RICH REPEAT-CONTAINING"/>
    <property type="match status" value="1"/>
</dbReference>
<dbReference type="Gene3D" id="3.80.10.10">
    <property type="entry name" value="Ribonuclease Inhibitor"/>
    <property type="match status" value="2"/>
</dbReference>
<evidence type="ECO:0000313" key="7">
    <source>
        <dbReference type="Proteomes" id="UP000323000"/>
    </source>
</evidence>
<dbReference type="PANTHER" id="PTHR45752:SF195">
    <property type="entry name" value="LEUCINE-RICH REPEAT (LRR) FAMILY PROTEIN-RELATED"/>
    <property type="match status" value="1"/>
</dbReference>
<keyword evidence="2" id="KW-0677">Repeat</keyword>
<dbReference type="EMBL" id="VAHF01000106">
    <property type="protein sequence ID" value="TXG46483.1"/>
    <property type="molecule type" value="Genomic_DNA"/>
</dbReference>
<dbReference type="InterPro" id="IPR055414">
    <property type="entry name" value="LRR_R13L4/SHOC2-like"/>
</dbReference>
<feature type="region of interest" description="Disordered" evidence="3">
    <location>
        <begin position="644"/>
        <end position="680"/>
    </location>
</feature>
<dbReference type="AlphaFoldDB" id="A0A5C7GPH2"/>
<dbReference type="Proteomes" id="UP000323000">
    <property type="component" value="Unassembled WGS sequence"/>
</dbReference>
<evidence type="ECO:0000259" key="5">
    <source>
        <dbReference type="Pfam" id="PF23598"/>
    </source>
</evidence>
<name>A0A5C7GPH2_9ROSI</name>
<dbReference type="SUPFAM" id="SSF52058">
    <property type="entry name" value="L domain-like"/>
    <property type="match status" value="1"/>
</dbReference>
<evidence type="ECO:0000259" key="4">
    <source>
        <dbReference type="Pfam" id="PF20160"/>
    </source>
</evidence>
<dbReference type="InterPro" id="IPR011713">
    <property type="entry name" value="Leu-rich_rpt_3"/>
</dbReference>
<protein>
    <recommendedName>
        <fullName evidence="8">C2 domain-containing protein</fullName>
    </recommendedName>
</protein>
<feature type="compositionally biased region" description="Polar residues" evidence="3">
    <location>
        <begin position="659"/>
        <end position="678"/>
    </location>
</feature>